<dbReference type="GO" id="GO:0005524">
    <property type="term" value="F:ATP binding"/>
    <property type="evidence" value="ECO:0007669"/>
    <property type="project" value="UniProtKB-UniRule"/>
</dbReference>
<dbReference type="GO" id="GO:0016887">
    <property type="term" value="F:ATP hydrolysis activity"/>
    <property type="evidence" value="ECO:0007669"/>
    <property type="project" value="InterPro"/>
</dbReference>
<evidence type="ECO:0000256" key="5">
    <source>
        <dbReference type="ARBA" id="ARBA00022741"/>
    </source>
</evidence>
<keyword evidence="4 10" id="KW-1003">Cell membrane</keyword>
<dbReference type="NCBIfam" id="TIGR01166">
    <property type="entry name" value="cbiO"/>
    <property type="match status" value="1"/>
</dbReference>
<evidence type="ECO:0000256" key="2">
    <source>
        <dbReference type="ARBA" id="ARBA00005417"/>
    </source>
</evidence>
<gene>
    <name evidence="12" type="ORF">J27TS8_43270</name>
</gene>
<dbReference type="PANTHER" id="PTHR43553">
    <property type="entry name" value="HEAVY METAL TRANSPORTER"/>
    <property type="match status" value="1"/>
</dbReference>
<evidence type="ECO:0000313" key="12">
    <source>
        <dbReference type="EMBL" id="GIN64334.1"/>
    </source>
</evidence>
<dbReference type="PROSITE" id="PS00211">
    <property type="entry name" value="ABC_TRANSPORTER_1"/>
    <property type="match status" value="1"/>
</dbReference>
<comment type="subcellular location">
    <subcellularLocation>
        <location evidence="1 10">Cell membrane</location>
        <topology evidence="1 10">Peripheral membrane protein</topology>
    </subcellularLocation>
</comment>
<comment type="function">
    <text evidence="9">Probably part of an ABC transporter complex. Responsible for energy coupling to the transport system.</text>
</comment>
<sequence length="284" mass="32150">MVQPFLELKNVSYQYPDGTLALNNISLQIITGKKIALLGNNGAGKSTLLLHLNAVLAPTTGQLYYKGKDFTYKRKEKNKLRGDVGIVFQDPDTQLFSSSVYDDIQYGPRNMGLSKEEVESRVLEAMEMTDTMSLKEKPPHFLSVGQKKRVAIASVLSMKPALMIFDEPTAGLDPYYTNRILNILNQLATKERTILVSTHDVDFAYEWADEIWLLSEGMLIARNAPFEIFQDQTLLAKSHLRQPWVLEVFAKIKEPLKMSTCPRSKEELLTILEHSLTPIVDRSK</sequence>
<keyword evidence="7" id="KW-1278">Translocase</keyword>
<dbReference type="InterPro" id="IPR005876">
    <property type="entry name" value="Co_trans_ATP-bd"/>
</dbReference>
<evidence type="ECO:0000313" key="13">
    <source>
        <dbReference type="Proteomes" id="UP000682111"/>
    </source>
</evidence>
<accession>A0A919WMI6</accession>
<evidence type="ECO:0000259" key="11">
    <source>
        <dbReference type="PROSITE" id="PS50893"/>
    </source>
</evidence>
<keyword evidence="6 10" id="KW-0067">ATP-binding</keyword>
<dbReference type="InterPro" id="IPR017871">
    <property type="entry name" value="ABC_transporter-like_CS"/>
</dbReference>
<dbReference type="CDD" id="cd03225">
    <property type="entry name" value="ABC_cobalt_CbiO_domain1"/>
    <property type="match status" value="1"/>
</dbReference>
<feature type="domain" description="ABC transporter" evidence="11">
    <location>
        <begin position="6"/>
        <end position="241"/>
    </location>
</feature>
<name>A0A919WMI6_9BACI</name>
<evidence type="ECO:0000256" key="6">
    <source>
        <dbReference type="ARBA" id="ARBA00022840"/>
    </source>
</evidence>
<dbReference type="InterPro" id="IPR003593">
    <property type="entry name" value="AAA+_ATPase"/>
</dbReference>
<evidence type="ECO:0000256" key="3">
    <source>
        <dbReference type="ARBA" id="ARBA00022448"/>
    </source>
</evidence>
<evidence type="ECO:0000256" key="1">
    <source>
        <dbReference type="ARBA" id="ARBA00004202"/>
    </source>
</evidence>
<dbReference type="AlphaFoldDB" id="A0A919WMI6"/>
<comment type="function">
    <text evidence="10">Part of an ABC transporter complex. Responsible for energy coupling to the transport system.</text>
</comment>
<dbReference type="PROSITE" id="PS50893">
    <property type="entry name" value="ABC_TRANSPORTER_2"/>
    <property type="match status" value="1"/>
</dbReference>
<evidence type="ECO:0000256" key="7">
    <source>
        <dbReference type="ARBA" id="ARBA00022967"/>
    </source>
</evidence>
<dbReference type="EMBL" id="BORC01000013">
    <property type="protein sequence ID" value="GIN64334.1"/>
    <property type="molecule type" value="Genomic_DNA"/>
</dbReference>
<evidence type="ECO:0000256" key="8">
    <source>
        <dbReference type="ARBA" id="ARBA00023136"/>
    </source>
</evidence>
<dbReference type="InterPro" id="IPR015856">
    <property type="entry name" value="ABC_transpr_CbiO/EcfA_su"/>
</dbReference>
<dbReference type="PANTHER" id="PTHR43553:SF24">
    <property type="entry name" value="ENERGY-COUPLING FACTOR TRANSPORTER ATP-BINDING PROTEIN ECFA1"/>
    <property type="match status" value="1"/>
</dbReference>
<keyword evidence="5 10" id="KW-0547">Nucleotide-binding</keyword>
<dbReference type="InterPro" id="IPR050095">
    <property type="entry name" value="ECF_ABC_transporter_ATP-bd"/>
</dbReference>
<proteinExistence type="inferred from homology"/>
<dbReference type="Pfam" id="PF00005">
    <property type="entry name" value="ABC_tran"/>
    <property type="match status" value="1"/>
</dbReference>
<dbReference type="Proteomes" id="UP000682111">
    <property type="component" value="Unassembled WGS sequence"/>
</dbReference>
<evidence type="ECO:0000256" key="10">
    <source>
        <dbReference type="RuleBase" id="RU364103"/>
    </source>
</evidence>
<comment type="caution">
    <text evidence="12">The sequence shown here is derived from an EMBL/GenBank/DDBJ whole genome shotgun (WGS) entry which is preliminary data.</text>
</comment>
<dbReference type="RefSeq" id="WP_212934469.1">
    <property type="nucleotide sequence ID" value="NZ_BORC01000013.1"/>
</dbReference>
<dbReference type="InterPro" id="IPR027417">
    <property type="entry name" value="P-loop_NTPase"/>
</dbReference>
<keyword evidence="13" id="KW-1185">Reference proteome</keyword>
<dbReference type="GO" id="GO:0043190">
    <property type="term" value="C:ATP-binding cassette (ABC) transporter complex"/>
    <property type="evidence" value="ECO:0007669"/>
    <property type="project" value="TreeGrafter"/>
</dbReference>
<dbReference type="InterPro" id="IPR003439">
    <property type="entry name" value="ABC_transporter-like_ATP-bd"/>
</dbReference>
<reference evidence="12" key="1">
    <citation type="submission" date="2021-03" db="EMBL/GenBank/DDBJ databases">
        <title>Antimicrobial resistance genes in bacteria isolated from Japanese honey, and their potential for conferring macrolide and lincosamide resistance in the American foulbrood pathogen Paenibacillus larvae.</title>
        <authorList>
            <person name="Okamoto M."/>
            <person name="Kumagai M."/>
            <person name="Kanamori H."/>
            <person name="Takamatsu D."/>
        </authorList>
    </citation>
    <scope>NUCLEOTIDE SEQUENCE</scope>
    <source>
        <strain evidence="12">J27TS8</strain>
    </source>
</reference>
<dbReference type="SUPFAM" id="SSF52540">
    <property type="entry name" value="P-loop containing nucleoside triphosphate hydrolases"/>
    <property type="match status" value="1"/>
</dbReference>
<evidence type="ECO:0000256" key="9">
    <source>
        <dbReference type="ARBA" id="ARBA00025157"/>
    </source>
</evidence>
<evidence type="ECO:0000256" key="4">
    <source>
        <dbReference type="ARBA" id="ARBA00022475"/>
    </source>
</evidence>
<dbReference type="SMART" id="SM00382">
    <property type="entry name" value="AAA"/>
    <property type="match status" value="1"/>
</dbReference>
<dbReference type="GO" id="GO:0042626">
    <property type="term" value="F:ATPase-coupled transmembrane transporter activity"/>
    <property type="evidence" value="ECO:0007669"/>
    <property type="project" value="TreeGrafter"/>
</dbReference>
<comment type="similarity">
    <text evidence="2 10">Belongs to the ABC transporter superfamily.</text>
</comment>
<organism evidence="12 13">
    <name type="scientific">Robertmurraya siralis</name>
    <dbReference type="NCBI Taxonomy" id="77777"/>
    <lineage>
        <taxon>Bacteria</taxon>
        <taxon>Bacillati</taxon>
        <taxon>Bacillota</taxon>
        <taxon>Bacilli</taxon>
        <taxon>Bacillales</taxon>
        <taxon>Bacillaceae</taxon>
        <taxon>Robertmurraya</taxon>
    </lineage>
</organism>
<dbReference type="GO" id="GO:0015087">
    <property type="term" value="F:cobalt ion transmembrane transporter activity"/>
    <property type="evidence" value="ECO:0007669"/>
    <property type="project" value="UniProtKB-ARBA"/>
</dbReference>
<keyword evidence="8 10" id="KW-0472">Membrane</keyword>
<dbReference type="Gene3D" id="3.40.50.300">
    <property type="entry name" value="P-loop containing nucleotide triphosphate hydrolases"/>
    <property type="match status" value="1"/>
</dbReference>
<dbReference type="FunFam" id="3.40.50.300:FF:000224">
    <property type="entry name" value="Energy-coupling factor transporter ATP-binding protein EcfA"/>
    <property type="match status" value="1"/>
</dbReference>
<protein>
    <recommendedName>
        <fullName evidence="10">ABC transporter ATP-binding protein</fullName>
    </recommendedName>
</protein>
<keyword evidence="3 10" id="KW-0813">Transport</keyword>